<dbReference type="STRING" id="121845.A0A3Q0JJ53"/>
<dbReference type="PROSITE" id="PS51065">
    <property type="entry name" value="NHR"/>
    <property type="match status" value="2"/>
</dbReference>
<dbReference type="AlphaFoldDB" id="A0A3Q0JJ53"/>
<evidence type="ECO:0000313" key="2">
    <source>
        <dbReference type="Proteomes" id="UP000079169"/>
    </source>
</evidence>
<organism evidence="2 3">
    <name type="scientific">Diaphorina citri</name>
    <name type="common">Asian citrus psyllid</name>
    <dbReference type="NCBI Taxonomy" id="121845"/>
    <lineage>
        <taxon>Eukaryota</taxon>
        <taxon>Metazoa</taxon>
        <taxon>Ecdysozoa</taxon>
        <taxon>Arthropoda</taxon>
        <taxon>Hexapoda</taxon>
        <taxon>Insecta</taxon>
        <taxon>Pterygota</taxon>
        <taxon>Neoptera</taxon>
        <taxon>Paraneoptera</taxon>
        <taxon>Hemiptera</taxon>
        <taxon>Sternorrhyncha</taxon>
        <taxon>Psylloidea</taxon>
        <taxon>Psyllidae</taxon>
        <taxon>Diaphorininae</taxon>
        <taxon>Diaphorina</taxon>
    </lineage>
</organism>
<evidence type="ECO:0000313" key="3">
    <source>
        <dbReference type="RefSeq" id="XP_026688414.1"/>
    </source>
</evidence>
<dbReference type="Proteomes" id="UP000079169">
    <property type="component" value="Unplaced"/>
</dbReference>
<dbReference type="Pfam" id="PF07177">
    <property type="entry name" value="Neuralized"/>
    <property type="match status" value="2"/>
</dbReference>
<name>A0A3Q0JJ53_DIACI</name>
<dbReference type="GeneID" id="113472823"/>
<dbReference type="Gene3D" id="2.60.120.920">
    <property type="match status" value="2"/>
</dbReference>
<dbReference type="InterPro" id="IPR043136">
    <property type="entry name" value="B30.2/SPRY_sf"/>
</dbReference>
<dbReference type="PANTHER" id="PTHR12429">
    <property type="entry name" value="NEURALIZED"/>
    <property type="match status" value="1"/>
</dbReference>
<proteinExistence type="predicted"/>
<dbReference type="InterPro" id="IPR037962">
    <property type="entry name" value="Neuralized"/>
</dbReference>
<dbReference type="RefSeq" id="XP_026688414.1">
    <property type="nucleotide sequence ID" value="XM_026832613.1"/>
</dbReference>
<feature type="domain" description="NHR" evidence="1">
    <location>
        <begin position="42"/>
        <end position="92"/>
    </location>
</feature>
<dbReference type="PANTHER" id="PTHR12429:SF8">
    <property type="entry name" value="NEURALIZED-LIKE PROTEIN 2"/>
    <property type="match status" value="1"/>
</dbReference>
<keyword evidence="2" id="KW-1185">Reference proteome</keyword>
<dbReference type="GO" id="GO:0061630">
    <property type="term" value="F:ubiquitin protein ligase activity"/>
    <property type="evidence" value="ECO:0007669"/>
    <property type="project" value="TreeGrafter"/>
</dbReference>
<dbReference type="PaxDb" id="121845-A0A3Q0JJ53"/>
<dbReference type="SMART" id="SM00588">
    <property type="entry name" value="NEUZ"/>
    <property type="match status" value="2"/>
</dbReference>
<feature type="domain" description="NHR" evidence="1">
    <location>
        <begin position="174"/>
        <end position="274"/>
    </location>
</feature>
<dbReference type="InterPro" id="IPR006573">
    <property type="entry name" value="NHR_dom"/>
</dbReference>
<reference evidence="3" key="1">
    <citation type="submission" date="2025-08" db="UniProtKB">
        <authorList>
            <consortium name="RefSeq"/>
        </authorList>
    </citation>
    <scope>IDENTIFICATION</scope>
</reference>
<dbReference type="KEGG" id="dci:113472823"/>
<evidence type="ECO:0000259" key="1">
    <source>
        <dbReference type="PROSITE" id="PS51065"/>
    </source>
</evidence>
<accession>A0A3Q0JJ53</accession>
<sequence length="274" mass="30658">MNRYIVNSMAAMNVHPQATPAPLPEDTQVPLRALTSPQDLVPLPFHRTIGRNVRLSNDRTIASRRDTEFSQGYVFTGRPVQLGEKIVIQVSKTRKKHIDITYQRKKYIFTVSTHLSPEELSSPINNNSNIDLMNRYIVNSMAAMNVHPQATPAPLPEDTQVPLRALTSPQDLVPLPFHRTIGRNVRLSNDRTIASRRDTEFSQGYVFTGRPVQLGEKIVIQVLETESRYYGALALGLTSCNPASIKDCSRDRVLETESRYYGALALGLTSCNPA</sequence>
<protein>
    <submittedName>
        <fullName evidence="3">Uncharacterized protein LOC113472823</fullName>
    </submittedName>
</protein>
<gene>
    <name evidence="3" type="primary">LOC113472823</name>
</gene>